<reference evidence="1 2" key="1">
    <citation type="submission" date="2018-08" db="EMBL/GenBank/DDBJ databases">
        <title>A genome reference for cultivated species of the human gut microbiota.</title>
        <authorList>
            <person name="Zou Y."/>
            <person name="Xue W."/>
            <person name="Luo G."/>
        </authorList>
    </citation>
    <scope>NUCLEOTIDE SEQUENCE [LARGE SCALE GENOMIC DNA]</scope>
    <source>
        <strain evidence="1 2">AF14-49</strain>
    </source>
</reference>
<accession>A0A412X040</accession>
<gene>
    <name evidence="1" type="ORF">DWW18_10635</name>
</gene>
<evidence type="ECO:0000313" key="1">
    <source>
        <dbReference type="EMBL" id="RGV33612.1"/>
    </source>
</evidence>
<protein>
    <submittedName>
        <fullName evidence="1">Uncharacterized protein</fullName>
    </submittedName>
</protein>
<proteinExistence type="predicted"/>
<sequence>MKYIYTLFLVIMAFWGCQDVKIGCLDVNNAEYMPDTMLVRKELGVIQDDWNIVRQDRMRLKVKAPWVTNQIQGVIGTAPIQYSLYDVTATDGGDAEVFKKELKVRGGGILEMPFLPESPNGRYTVSLKVEAEEYSAIIENVFTFVIRQR</sequence>
<dbReference type="Proteomes" id="UP000283589">
    <property type="component" value="Unassembled WGS sequence"/>
</dbReference>
<comment type="caution">
    <text evidence="1">The sequence shown here is derived from an EMBL/GenBank/DDBJ whole genome shotgun (WGS) entry which is preliminary data.</text>
</comment>
<dbReference type="AlphaFoldDB" id="A0A412X040"/>
<name>A0A412X040_9BACT</name>
<organism evidence="1 2">
    <name type="scientific">Butyricimonas virosa</name>
    <dbReference type="NCBI Taxonomy" id="544645"/>
    <lineage>
        <taxon>Bacteria</taxon>
        <taxon>Pseudomonadati</taxon>
        <taxon>Bacteroidota</taxon>
        <taxon>Bacteroidia</taxon>
        <taxon>Bacteroidales</taxon>
        <taxon>Odoribacteraceae</taxon>
        <taxon>Butyricimonas</taxon>
    </lineage>
</organism>
<evidence type="ECO:0000313" key="2">
    <source>
        <dbReference type="Proteomes" id="UP000283589"/>
    </source>
</evidence>
<dbReference type="EMBL" id="QRZA01000012">
    <property type="protein sequence ID" value="RGV33612.1"/>
    <property type="molecule type" value="Genomic_DNA"/>
</dbReference>
<dbReference type="RefSeq" id="WP_118260516.1">
    <property type="nucleotide sequence ID" value="NZ_CALBWO010000019.1"/>
</dbReference>